<keyword evidence="2" id="KW-0680">Restriction system</keyword>
<organism evidence="5 6">
    <name type="scientific">Tistrella mobilis (strain KA081020-065)</name>
    <dbReference type="NCBI Taxonomy" id="1110502"/>
    <lineage>
        <taxon>Bacteria</taxon>
        <taxon>Pseudomonadati</taxon>
        <taxon>Pseudomonadota</taxon>
        <taxon>Alphaproteobacteria</taxon>
        <taxon>Geminicoccales</taxon>
        <taxon>Geminicoccaceae</taxon>
        <taxon>Tistrella</taxon>
    </lineage>
</organism>
<dbReference type="Proteomes" id="UP000005258">
    <property type="component" value="Plasmid pTM1"/>
</dbReference>
<accession>I3TSM3</accession>
<dbReference type="REBASE" id="48869">
    <property type="entry name" value="S.Tmo65ORF360P"/>
</dbReference>
<dbReference type="InterPro" id="IPR000055">
    <property type="entry name" value="Restrct_endonuc_typeI_TRD"/>
</dbReference>
<keyword evidence="6" id="KW-1185">Reference proteome</keyword>
<evidence type="ECO:0000259" key="4">
    <source>
        <dbReference type="Pfam" id="PF01420"/>
    </source>
</evidence>
<reference evidence="5 6" key="1">
    <citation type="journal article" date="2012" name="J. Am. Chem. Soc.">
        <title>Bacterial biosynthesis and maturation of the didemnin anti-cancer agents.</title>
        <authorList>
            <person name="Xu Y."/>
            <person name="Kersten R.D."/>
            <person name="Nam S.J."/>
            <person name="Lu L."/>
            <person name="Al-Suwailem A.M."/>
            <person name="Zheng H."/>
            <person name="Fenical W."/>
            <person name="Dorrestein P.C."/>
            <person name="Moore B.S."/>
            <person name="Qian P.Y."/>
        </authorList>
    </citation>
    <scope>NUCLEOTIDE SEQUENCE [LARGE SCALE GENOMIC DNA]</scope>
    <source>
        <strain evidence="5 6">KA081020-065</strain>
    </source>
</reference>
<dbReference type="Gene3D" id="3.90.220.20">
    <property type="entry name" value="DNA methylase specificity domains"/>
    <property type="match status" value="2"/>
</dbReference>
<sequence>MLVPKLRFPEFRNAGDWKPKRLGALFSQREESGRTNLRLLSLTDKDGIIPQEESNRKNTSNGDLSRYLRVVPGDIAYNTMRMWEGRNALSRIEGIVSPAYTVCRPTKDANSVFFSYYFKTPQLIAQFARYSQGLVKDTLNLKFEAFSRILAATPPTLPEQQKIADCLTSLDALIEAQGRKVEVLRAHKKGLMQQLFPQEGEALPRLRFPEFEGAGEWEEGTISDIGTVLQGYGFPERYQGQQSGDFPFYKVSDISRSLGAGKTFIEEAANYVNKNQLKELRAKPIPAGTAVFAKIGEAIRSNKRAITTVPCLIDNNAAGVKSIKGKATDFFIYLTMEQISLIDHAGGVVPAVNKSAIEAIPVKFPQVAEQQRIADCLTSLDDLIAAETRKLDRLKTHKKGLMQQLFPRVGEADT</sequence>
<dbReference type="GO" id="GO:0003677">
    <property type="term" value="F:DNA binding"/>
    <property type="evidence" value="ECO:0007669"/>
    <property type="project" value="UniProtKB-KW"/>
</dbReference>
<dbReference type="InterPro" id="IPR052021">
    <property type="entry name" value="Type-I_RS_S_subunit"/>
</dbReference>
<dbReference type="EMBL" id="CP003237">
    <property type="protein sequence ID" value="AFK55761.1"/>
    <property type="molecule type" value="Genomic_DNA"/>
</dbReference>
<evidence type="ECO:0000313" key="6">
    <source>
        <dbReference type="Proteomes" id="UP000005258"/>
    </source>
</evidence>
<name>I3TSM3_TISMK</name>
<dbReference type="Gene3D" id="1.10.287.1120">
    <property type="entry name" value="Bipartite methylase S protein"/>
    <property type="match status" value="1"/>
</dbReference>
<dbReference type="KEGG" id="tmo:TMO_a0358"/>
<dbReference type="HOGENOM" id="CLU_021095_0_0_5"/>
<evidence type="ECO:0000256" key="3">
    <source>
        <dbReference type="ARBA" id="ARBA00023125"/>
    </source>
</evidence>
<dbReference type="AlphaFoldDB" id="I3TSM3"/>
<proteinExistence type="inferred from homology"/>
<gene>
    <name evidence="5" type="ordered locus">TMO_a0358</name>
</gene>
<dbReference type="PATRIC" id="fig|1110502.3.peg.4007"/>
<keyword evidence="5" id="KW-0614">Plasmid</keyword>
<comment type="similarity">
    <text evidence="1">Belongs to the type-I restriction system S methylase family.</text>
</comment>
<evidence type="ECO:0000256" key="1">
    <source>
        <dbReference type="ARBA" id="ARBA00010923"/>
    </source>
</evidence>
<dbReference type="GO" id="GO:0009307">
    <property type="term" value="P:DNA restriction-modification system"/>
    <property type="evidence" value="ECO:0007669"/>
    <property type="project" value="UniProtKB-KW"/>
</dbReference>
<keyword evidence="3" id="KW-0238">DNA-binding</keyword>
<dbReference type="SUPFAM" id="SSF116734">
    <property type="entry name" value="DNA methylase specificity domain"/>
    <property type="match status" value="2"/>
</dbReference>
<dbReference type="PANTHER" id="PTHR30408">
    <property type="entry name" value="TYPE-1 RESTRICTION ENZYME ECOKI SPECIFICITY PROTEIN"/>
    <property type="match status" value="1"/>
</dbReference>
<evidence type="ECO:0000256" key="2">
    <source>
        <dbReference type="ARBA" id="ARBA00022747"/>
    </source>
</evidence>
<geneLocation type="plasmid" evidence="5 6">
    <name>pTM1</name>
</geneLocation>
<evidence type="ECO:0000313" key="5">
    <source>
        <dbReference type="EMBL" id="AFK55761.1"/>
    </source>
</evidence>
<dbReference type="Pfam" id="PF01420">
    <property type="entry name" value="Methylase_S"/>
    <property type="match status" value="1"/>
</dbReference>
<feature type="domain" description="Type I restriction modification DNA specificity" evidence="4">
    <location>
        <begin position="216"/>
        <end position="395"/>
    </location>
</feature>
<dbReference type="InterPro" id="IPR044946">
    <property type="entry name" value="Restrct_endonuc_typeI_TRD_sf"/>
</dbReference>
<dbReference type="PANTHER" id="PTHR30408:SF12">
    <property type="entry name" value="TYPE I RESTRICTION ENZYME MJAVIII SPECIFICITY SUBUNIT"/>
    <property type="match status" value="1"/>
</dbReference>
<protein>
    <submittedName>
        <fullName evidence="5">Restriction modification system specificity subunit</fullName>
    </submittedName>
</protein>